<dbReference type="EC" id="5.2.1.8" evidence="4"/>
<comment type="similarity">
    <text evidence="1 4">Belongs to the cyclophilin-type PPIase family.</text>
</comment>
<dbReference type="InterPro" id="IPR044665">
    <property type="entry name" value="E_coli_cyclophilin_A-like"/>
</dbReference>
<dbReference type="KEGG" id="otr:OTERR_10640"/>
<keyword evidence="7" id="KW-1185">Reference proteome</keyword>
<feature type="signal peptide" evidence="4">
    <location>
        <begin position="1"/>
        <end position="19"/>
    </location>
</feature>
<comment type="catalytic activity">
    <reaction evidence="4">
        <text>[protein]-peptidylproline (omega=180) = [protein]-peptidylproline (omega=0)</text>
        <dbReference type="Rhea" id="RHEA:16237"/>
        <dbReference type="Rhea" id="RHEA-COMP:10747"/>
        <dbReference type="Rhea" id="RHEA-COMP:10748"/>
        <dbReference type="ChEBI" id="CHEBI:83833"/>
        <dbReference type="ChEBI" id="CHEBI:83834"/>
        <dbReference type="EC" id="5.2.1.8"/>
    </reaction>
</comment>
<accession>A0A5C1E6L5</accession>
<name>A0A5C1E6L5_9RHOO</name>
<protein>
    <recommendedName>
        <fullName evidence="4">Peptidyl-prolyl cis-trans isomerase</fullName>
        <shortName evidence="4">PPIase</shortName>
        <ecNumber evidence="4">5.2.1.8</ecNumber>
    </recommendedName>
</protein>
<evidence type="ECO:0000256" key="3">
    <source>
        <dbReference type="ARBA" id="ARBA00023235"/>
    </source>
</evidence>
<evidence type="ECO:0000256" key="2">
    <source>
        <dbReference type="ARBA" id="ARBA00023110"/>
    </source>
</evidence>
<evidence type="ECO:0000256" key="4">
    <source>
        <dbReference type="RuleBase" id="RU363019"/>
    </source>
</evidence>
<dbReference type="AlphaFoldDB" id="A0A5C1E6L5"/>
<sequence length="194" mass="20819">MKRILLGVAATLVSVAALAANPFVEIQTNQGKIVAELYADKAPKSTANFLQYANDGFYNGTVFHRVIDGFMIQGGGFTPEMSQKPTRAPIENEAKNGLKNTVGTLAMARTNDPHSATAQFFINLVDNAPLNYPSRDGWGYAVFGKVTQGLDVVQKIAKVQTGNKGYFQDVPLQPVVIQSVKVLPAPADAPPAKK</sequence>
<keyword evidence="3 4" id="KW-0413">Isomerase</keyword>
<dbReference type="GO" id="GO:0006457">
    <property type="term" value="P:protein folding"/>
    <property type="evidence" value="ECO:0007669"/>
    <property type="project" value="InterPro"/>
</dbReference>
<dbReference type="InterPro" id="IPR020892">
    <property type="entry name" value="Cyclophilin-type_PPIase_CS"/>
</dbReference>
<evidence type="ECO:0000259" key="5">
    <source>
        <dbReference type="PROSITE" id="PS50072"/>
    </source>
</evidence>
<dbReference type="Proteomes" id="UP000323671">
    <property type="component" value="Chromosome"/>
</dbReference>
<reference evidence="6 7" key="1">
    <citation type="submission" date="2017-07" db="EMBL/GenBank/DDBJ databases">
        <title>Complete genome sequence of Oryzomicrobium terrae TPP412.</title>
        <authorList>
            <person name="Chiu L.-W."/>
            <person name="Lo K.-J."/>
            <person name="Tsai Y.-M."/>
            <person name="Lin S.-S."/>
            <person name="Kuo C.-H."/>
            <person name="Liu C.-T."/>
        </authorList>
    </citation>
    <scope>NUCLEOTIDE SEQUENCE [LARGE SCALE GENOMIC DNA]</scope>
    <source>
        <strain evidence="6 7">TPP412</strain>
    </source>
</reference>
<comment type="function">
    <text evidence="4">PPIases accelerate the folding of proteins. It catalyzes the cis-trans isomerization of proline imidic peptide bonds in oligopeptides.</text>
</comment>
<dbReference type="RefSeq" id="WP_054622381.1">
    <property type="nucleotide sequence ID" value="NZ_CP022579.1"/>
</dbReference>
<evidence type="ECO:0000313" key="6">
    <source>
        <dbReference type="EMBL" id="QEL64540.1"/>
    </source>
</evidence>
<dbReference type="EMBL" id="CP022579">
    <property type="protein sequence ID" value="QEL64540.1"/>
    <property type="molecule type" value="Genomic_DNA"/>
</dbReference>
<keyword evidence="4" id="KW-0732">Signal</keyword>
<dbReference type="PROSITE" id="PS00170">
    <property type="entry name" value="CSA_PPIASE_1"/>
    <property type="match status" value="1"/>
</dbReference>
<feature type="domain" description="PPIase cyclophilin-type" evidence="5">
    <location>
        <begin position="31"/>
        <end position="182"/>
    </location>
</feature>
<dbReference type="PANTHER" id="PTHR43246">
    <property type="entry name" value="PEPTIDYL-PROLYL CIS-TRANS ISOMERASE CYP38, CHLOROPLASTIC"/>
    <property type="match status" value="1"/>
</dbReference>
<dbReference type="CDD" id="cd01920">
    <property type="entry name" value="cyclophilin_EcCYP_like"/>
    <property type="match status" value="1"/>
</dbReference>
<evidence type="ECO:0000313" key="7">
    <source>
        <dbReference type="Proteomes" id="UP000323671"/>
    </source>
</evidence>
<dbReference type="SUPFAM" id="SSF50891">
    <property type="entry name" value="Cyclophilin-like"/>
    <property type="match status" value="1"/>
</dbReference>
<dbReference type="GO" id="GO:0003755">
    <property type="term" value="F:peptidyl-prolyl cis-trans isomerase activity"/>
    <property type="evidence" value="ECO:0007669"/>
    <property type="project" value="UniProtKB-UniRule"/>
</dbReference>
<feature type="chain" id="PRO_5023159258" description="Peptidyl-prolyl cis-trans isomerase" evidence="4">
    <location>
        <begin position="20"/>
        <end position="194"/>
    </location>
</feature>
<organism evidence="6 7">
    <name type="scientific">Oryzomicrobium terrae</name>
    <dbReference type="NCBI Taxonomy" id="1735038"/>
    <lineage>
        <taxon>Bacteria</taxon>
        <taxon>Pseudomonadati</taxon>
        <taxon>Pseudomonadota</taxon>
        <taxon>Betaproteobacteria</taxon>
        <taxon>Rhodocyclales</taxon>
        <taxon>Rhodocyclaceae</taxon>
        <taxon>Oryzomicrobium</taxon>
    </lineage>
</organism>
<dbReference type="Gene3D" id="2.40.100.10">
    <property type="entry name" value="Cyclophilin-like"/>
    <property type="match status" value="1"/>
</dbReference>
<dbReference type="PRINTS" id="PR00153">
    <property type="entry name" value="CSAPPISMRASE"/>
</dbReference>
<dbReference type="InterPro" id="IPR002130">
    <property type="entry name" value="Cyclophilin-type_PPIase_dom"/>
</dbReference>
<dbReference type="PROSITE" id="PS50072">
    <property type="entry name" value="CSA_PPIASE_2"/>
    <property type="match status" value="1"/>
</dbReference>
<proteinExistence type="inferred from homology"/>
<dbReference type="Pfam" id="PF00160">
    <property type="entry name" value="Pro_isomerase"/>
    <property type="match status" value="1"/>
</dbReference>
<gene>
    <name evidence="6" type="primary">ppiA</name>
    <name evidence="6" type="ORF">OTERR_10640</name>
</gene>
<keyword evidence="2 4" id="KW-0697">Rotamase</keyword>
<dbReference type="InterPro" id="IPR029000">
    <property type="entry name" value="Cyclophilin-like_dom_sf"/>
</dbReference>
<evidence type="ECO:0000256" key="1">
    <source>
        <dbReference type="ARBA" id="ARBA00007365"/>
    </source>
</evidence>